<dbReference type="SUPFAM" id="SSF50156">
    <property type="entry name" value="PDZ domain-like"/>
    <property type="match status" value="1"/>
</dbReference>
<name>A0A368SXE6_9ACTN</name>
<evidence type="ECO:0000313" key="1">
    <source>
        <dbReference type="EMBL" id="RCV47156.1"/>
    </source>
</evidence>
<feature type="non-terminal residue" evidence="1">
    <location>
        <position position="81"/>
    </location>
</feature>
<proteinExistence type="predicted"/>
<dbReference type="InterPro" id="IPR036034">
    <property type="entry name" value="PDZ_sf"/>
</dbReference>
<organism evidence="1 2">
    <name type="scientific">Marinitenerispora sediminis</name>
    <dbReference type="NCBI Taxonomy" id="1931232"/>
    <lineage>
        <taxon>Bacteria</taxon>
        <taxon>Bacillati</taxon>
        <taxon>Actinomycetota</taxon>
        <taxon>Actinomycetes</taxon>
        <taxon>Streptosporangiales</taxon>
        <taxon>Nocardiopsidaceae</taxon>
        <taxon>Marinitenerispora</taxon>
    </lineage>
</organism>
<comment type="caution">
    <text evidence="1">The sequence shown here is derived from an EMBL/GenBank/DDBJ whole genome shotgun (WGS) entry which is preliminary data.</text>
</comment>
<accession>A0A368SXE6</accession>
<dbReference type="AlphaFoldDB" id="A0A368SXE6"/>
<dbReference type="Gene3D" id="2.30.42.10">
    <property type="match status" value="1"/>
</dbReference>
<keyword evidence="2" id="KW-1185">Reference proteome</keyword>
<dbReference type="EMBL" id="QEIN01000621">
    <property type="protein sequence ID" value="RCV47156.1"/>
    <property type="molecule type" value="Genomic_DNA"/>
</dbReference>
<evidence type="ECO:0008006" key="3">
    <source>
        <dbReference type="Google" id="ProtNLM"/>
    </source>
</evidence>
<feature type="non-terminal residue" evidence="1">
    <location>
        <position position="1"/>
    </location>
</feature>
<sequence length="81" mass="8598">ATTWFSISSVSTVRVSPPRCTVMVAGPMVSRIVAIDGRDTPDWNAVNAAIRETIGPATITVQRGGETLTVDTELIENQVVA</sequence>
<reference evidence="1 2" key="1">
    <citation type="submission" date="2018-04" db="EMBL/GenBank/DDBJ databases">
        <title>Novel actinobacteria from marine sediment.</title>
        <authorList>
            <person name="Ng Z.Y."/>
            <person name="Tan G.Y.A."/>
        </authorList>
    </citation>
    <scope>NUCLEOTIDE SEQUENCE [LARGE SCALE GENOMIC DNA]</scope>
    <source>
        <strain evidence="1 2">TPS81</strain>
    </source>
</reference>
<protein>
    <recommendedName>
        <fullName evidence="3">PDZ domain-containing protein</fullName>
    </recommendedName>
</protein>
<dbReference type="Proteomes" id="UP000253318">
    <property type="component" value="Unassembled WGS sequence"/>
</dbReference>
<gene>
    <name evidence="1" type="ORF">DEF24_27555</name>
</gene>
<evidence type="ECO:0000313" key="2">
    <source>
        <dbReference type="Proteomes" id="UP000253318"/>
    </source>
</evidence>